<dbReference type="SUPFAM" id="SSF51206">
    <property type="entry name" value="cAMP-binding domain-like"/>
    <property type="match status" value="1"/>
</dbReference>
<feature type="active site" description="Proton acceptor" evidence="5">
    <location>
        <position position="467"/>
    </location>
</feature>
<dbReference type="SUPFAM" id="SSF52151">
    <property type="entry name" value="FabD/lysophospholipase-like"/>
    <property type="match status" value="1"/>
</dbReference>
<dbReference type="AlphaFoldDB" id="A0A3G9G3B7"/>
<dbReference type="InterPro" id="IPR014710">
    <property type="entry name" value="RmlC-like_jellyroll"/>
</dbReference>
<comment type="similarity">
    <text evidence="1">Belongs to the NTE family.</text>
</comment>
<dbReference type="Pfam" id="PF00027">
    <property type="entry name" value="cNMP_binding"/>
    <property type="match status" value="1"/>
</dbReference>
<evidence type="ECO:0000259" key="6">
    <source>
        <dbReference type="PROSITE" id="PS50042"/>
    </source>
</evidence>
<evidence type="ECO:0000313" key="9">
    <source>
        <dbReference type="Proteomes" id="UP000278756"/>
    </source>
</evidence>
<dbReference type="Gene3D" id="2.60.120.10">
    <property type="entry name" value="Jelly Rolls"/>
    <property type="match status" value="1"/>
</dbReference>
<name>A0A3G9G3B7_9CAUL</name>
<dbReference type="InterPro" id="IPR000595">
    <property type="entry name" value="cNMP-bd_dom"/>
</dbReference>
<protein>
    <submittedName>
        <fullName evidence="8">YchK protein</fullName>
    </submittedName>
</protein>
<gene>
    <name evidence="8" type="ORF">EM6_0945</name>
</gene>
<proteinExistence type="inferred from homology"/>
<feature type="short sequence motif" description="DGA/G" evidence="5">
    <location>
        <begin position="467"/>
        <end position="469"/>
    </location>
</feature>
<dbReference type="CDD" id="cd07205">
    <property type="entry name" value="Pat_PNPLA6_PNPLA7_NTE1_like"/>
    <property type="match status" value="1"/>
</dbReference>
<dbReference type="PANTHER" id="PTHR14226">
    <property type="entry name" value="NEUROPATHY TARGET ESTERASE/SWISS CHEESE D.MELANOGASTER"/>
    <property type="match status" value="1"/>
</dbReference>
<feature type="short sequence motif" description="GXSXG" evidence="5">
    <location>
        <begin position="351"/>
        <end position="355"/>
    </location>
</feature>
<keyword evidence="2 5" id="KW-0378">Hydrolase</keyword>
<dbReference type="Proteomes" id="UP000278756">
    <property type="component" value="Chromosome 1"/>
</dbReference>
<dbReference type="CDD" id="cd00038">
    <property type="entry name" value="CAP_ED"/>
    <property type="match status" value="1"/>
</dbReference>
<evidence type="ECO:0000256" key="1">
    <source>
        <dbReference type="ARBA" id="ARBA00006636"/>
    </source>
</evidence>
<reference evidence="9" key="2">
    <citation type="journal article" date="2017" name="Plant Physiol. Biochem.">
        <title>Differential oxidative and antioxidative response of duckweed Lemna minor toward plant growth promoting/inhibiting bacteria.</title>
        <authorList>
            <person name="Ishizawa H."/>
            <person name="Kuroda M."/>
            <person name="Morikawa M."/>
            <person name="Ike M."/>
        </authorList>
    </citation>
    <scope>NUCLEOTIDE SEQUENCE [LARGE SCALE GENOMIC DNA]</scope>
    <source>
        <strain evidence="9">M6</strain>
    </source>
</reference>
<comment type="caution">
    <text evidence="5">Lacks conserved residue(s) required for the propagation of feature annotation.</text>
</comment>
<sequence length="645" mass="70829">MAEDTSLEAALARLFNTPTGLKAASWITLTGGTRLFSAGDESDHLYLLRSGRMGVFRHDDDHQGLHLIGVIKPGEPVGEMSLIADTPHTSTVIALRDCELMVLPKADFLKAIEAAPDVLLALSKQMIERARSGTPREGRRHNTPNVFAFFALNDIIVRPLVERIAEQVRALGYRVAVLDKDHHGTGADIFAEAEAHNDYVLHVAEKPESHWRLLSSRQVDHTFWIADARHHSQRPHSDPARLPASTLNLEDSQLLDPLGLQRAPDLILIQAQEADGRKVIAHTRDWLDAFKPARWFHVGEHSLPDAARIARIVTGHSIGVVFSGGGARAFSHIGAVQALREAHIPIDFICGSSMGAIIGGCVALDWSDAEIDAHIREAFVVSSPLDDVTFPFVALTGGRKVDQRLEQHFGDVLIEDLPLPFFCLSSNLTSGTIKVHKTGRLRQALRASISLPGVMPPVVEDDQVLVDGAVMRSFPALMMRNSHLGTVIGVDVTRAKGIDPKSVHVPKSLPTWFLKGDWRKGPPIVSILMRSATITTAADLEQSRLACDLLIIPEPEGVEIREWHAYDLAVESGYQTSVQSLAQLEQPVTQLRKLGISLHPNIPAFTPDDSFLTPPRPDKLKYTLKPQGVTLPRFLKGPKKPQPKL</sequence>
<dbReference type="GO" id="GO:0016042">
    <property type="term" value="P:lipid catabolic process"/>
    <property type="evidence" value="ECO:0007669"/>
    <property type="project" value="UniProtKB-UniRule"/>
</dbReference>
<evidence type="ECO:0000256" key="5">
    <source>
        <dbReference type="PROSITE-ProRule" id="PRU01161"/>
    </source>
</evidence>
<feature type="domain" description="PNPLA" evidence="7">
    <location>
        <begin position="320"/>
        <end position="480"/>
    </location>
</feature>
<dbReference type="InterPro" id="IPR018490">
    <property type="entry name" value="cNMP-bd_dom_sf"/>
</dbReference>
<dbReference type="InterPro" id="IPR002641">
    <property type="entry name" value="PNPLA_dom"/>
</dbReference>
<dbReference type="SMART" id="SM00100">
    <property type="entry name" value="cNMP"/>
    <property type="match status" value="1"/>
</dbReference>
<accession>A0A3G9G3B7</accession>
<dbReference type="PANTHER" id="PTHR14226:SF29">
    <property type="entry name" value="NEUROPATHY TARGET ESTERASE SWS"/>
    <property type="match status" value="1"/>
</dbReference>
<dbReference type="Gene3D" id="3.40.1090.10">
    <property type="entry name" value="Cytosolic phospholipase A2 catalytic domain"/>
    <property type="match status" value="2"/>
</dbReference>
<dbReference type="RefSeq" id="WP_126420656.1">
    <property type="nucleotide sequence ID" value="NZ_AP018827.1"/>
</dbReference>
<evidence type="ECO:0000256" key="4">
    <source>
        <dbReference type="ARBA" id="ARBA00023098"/>
    </source>
</evidence>
<evidence type="ECO:0000259" key="7">
    <source>
        <dbReference type="PROSITE" id="PS51635"/>
    </source>
</evidence>
<dbReference type="OrthoDB" id="5290098at2"/>
<dbReference type="EMBL" id="AP018827">
    <property type="protein sequence ID" value="BBF80365.1"/>
    <property type="molecule type" value="Genomic_DNA"/>
</dbReference>
<evidence type="ECO:0000256" key="3">
    <source>
        <dbReference type="ARBA" id="ARBA00022963"/>
    </source>
</evidence>
<dbReference type="Pfam" id="PF01734">
    <property type="entry name" value="Patatin"/>
    <property type="match status" value="1"/>
</dbReference>
<dbReference type="PROSITE" id="PS51635">
    <property type="entry name" value="PNPLA"/>
    <property type="match status" value="1"/>
</dbReference>
<dbReference type="PROSITE" id="PS50042">
    <property type="entry name" value="CNMP_BINDING_3"/>
    <property type="match status" value="1"/>
</dbReference>
<dbReference type="GO" id="GO:0004622">
    <property type="term" value="F:phosphatidylcholine lysophospholipase activity"/>
    <property type="evidence" value="ECO:0007669"/>
    <property type="project" value="UniProtKB-ARBA"/>
</dbReference>
<feature type="domain" description="Cyclic nucleotide-binding" evidence="6">
    <location>
        <begin position="32"/>
        <end position="129"/>
    </location>
</feature>
<evidence type="ECO:0000256" key="2">
    <source>
        <dbReference type="ARBA" id="ARBA00022801"/>
    </source>
</evidence>
<keyword evidence="4 5" id="KW-0443">Lipid metabolism</keyword>
<reference evidence="9" key="1">
    <citation type="journal article" date="2017" name="Biotechnol. Biofuels">
        <title>Evaluation of environmental bacterial communities as a factor affecting the growth of duckweed Lemna minor.</title>
        <authorList>
            <person name="Ishizawa H."/>
            <person name="Kuroda M."/>
            <person name="Morikawa M."/>
            <person name="Ike M."/>
        </authorList>
    </citation>
    <scope>NUCLEOTIDE SEQUENCE [LARGE SCALE GENOMIC DNA]</scope>
    <source>
        <strain evidence="9">M6</strain>
    </source>
</reference>
<organism evidence="8 9">
    <name type="scientific">Asticcacaulis excentricus</name>
    <dbReference type="NCBI Taxonomy" id="78587"/>
    <lineage>
        <taxon>Bacteria</taxon>
        <taxon>Pseudomonadati</taxon>
        <taxon>Pseudomonadota</taxon>
        <taxon>Alphaproteobacteria</taxon>
        <taxon>Caulobacterales</taxon>
        <taxon>Caulobacteraceae</taxon>
        <taxon>Asticcacaulis</taxon>
    </lineage>
</organism>
<dbReference type="InterPro" id="IPR016035">
    <property type="entry name" value="Acyl_Trfase/lysoPLipase"/>
</dbReference>
<keyword evidence="3 5" id="KW-0442">Lipid degradation</keyword>
<dbReference type="InterPro" id="IPR050301">
    <property type="entry name" value="NTE"/>
</dbReference>
<evidence type="ECO:0000313" key="8">
    <source>
        <dbReference type="EMBL" id="BBF80365.1"/>
    </source>
</evidence>
<feature type="active site" description="Nucleophile" evidence="5">
    <location>
        <position position="353"/>
    </location>
</feature>